<dbReference type="PANTHER" id="PTHR43201:SF5">
    <property type="entry name" value="MEDIUM-CHAIN ACYL-COA LIGASE ACSF2, MITOCHONDRIAL"/>
    <property type="match status" value="1"/>
</dbReference>
<dbReference type="CDD" id="cd05917">
    <property type="entry name" value="FACL_like_2"/>
    <property type="match status" value="1"/>
</dbReference>
<evidence type="ECO:0000259" key="4">
    <source>
        <dbReference type="Pfam" id="PF13193"/>
    </source>
</evidence>
<dbReference type="GO" id="GO:0006631">
    <property type="term" value="P:fatty acid metabolic process"/>
    <property type="evidence" value="ECO:0007669"/>
    <property type="project" value="TreeGrafter"/>
</dbReference>
<sequence>MTEPGSSPTTAPALPSYASGTSTVPLLGDTIGANLDRTAARVGDHEALVECATGRRWTYPQLVADVDACALGLDALGVDKGDRVGIWSPNCAEWVFVQYGTAKLGAVMVNINPAYRTHELAFVLRQAGISVLVAAPEFKTSDYRAMVAEVRGGCPELREVVFLGDPEWDRLMETGRAADRSLLATRAGELSPDDPINIQYTSGTTGFPKGATLSHHNLLNNGFFVGEGCGYTEADRICIPVPFYHCFGMGMGNLGATSHGATMVIPAPAFDPVATLRAVQEERCTSLYGVPTMFIAELALPDFGTYDLSSLRTGIMAGSPCPVEVMKRVVAEMGMAEVTICYGMTETSPVSTQTGADDDLDRRTSTVGRVHPHLEVKVVDPATGITVPRGTPGEFCTRGYSVMLGYWDQPEKTAEVVDAARWMHTGDLAVMDDEGYLNIVGRIKDMVIRGGENVYPREVEEFLYTHPDVVDAQVIGVPDERYGEELMAWVRLREGAQPLTPEALREFCAGKLAHYKVPRYVKVVESFPMTVTGKVRKVEMREVSVEELGLQSAAGIRNA</sequence>
<keyword evidence="6" id="KW-1185">Reference proteome</keyword>
<evidence type="ECO:0000259" key="3">
    <source>
        <dbReference type="Pfam" id="PF00501"/>
    </source>
</evidence>
<dbReference type="InterPro" id="IPR020845">
    <property type="entry name" value="AMP-binding_CS"/>
</dbReference>
<dbReference type="AlphaFoldDB" id="A0A1I5FKA7"/>
<dbReference type="GO" id="GO:0031956">
    <property type="term" value="F:medium-chain fatty acid-CoA ligase activity"/>
    <property type="evidence" value="ECO:0007669"/>
    <property type="project" value="TreeGrafter"/>
</dbReference>
<evidence type="ECO:0000313" key="6">
    <source>
        <dbReference type="Proteomes" id="UP000183642"/>
    </source>
</evidence>
<dbReference type="InterPro" id="IPR045851">
    <property type="entry name" value="AMP-bd_C_sf"/>
</dbReference>
<dbReference type="InterPro" id="IPR042099">
    <property type="entry name" value="ANL_N_sf"/>
</dbReference>
<dbReference type="FunFam" id="3.40.50.12780:FF:000003">
    <property type="entry name" value="Long-chain-fatty-acid--CoA ligase FadD"/>
    <property type="match status" value="1"/>
</dbReference>
<dbReference type="OrthoDB" id="9803968at2"/>
<dbReference type="InterPro" id="IPR025110">
    <property type="entry name" value="AMP-bd_C"/>
</dbReference>
<dbReference type="Pfam" id="PF00501">
    <property type="entry name" value="AMP-binding"/>
    <property type="match status" value="1"/>
</dbReference>
<evidence type="ECO:0000256" key="1">
    <source>
        <dbReference type="ARBA" id="ARBA00006432"/>
    </source>
</evidence>
<evidence type="ECO:0000313" key="5">
    <source>
        <dbReference type="EMBL" id="SFO24238.1"/>
    </source>
</evidence>
<gene>
    <name evidence="5" type="ORF">SAMN05660359_02178</name>
</gene>
<accession>A0A1I5FKA7</accession>
<protein>
    <submittedName>
        <fullName evidence="5">Fatty-acyl-CoA synthase</fullName>
    </submittedName>
</protein>
<dbReference type="RefSeq" id="WP_075013568.1">
    <property type="nucleotide sequence ID" value="NZ_FOWE01000005.1"/>
</dbReference>
<dbReference type="Pfam" id="PF13193">
    <property type="entry name" value="AMP-binding_C"/>
    <property type="match status" value="1"/>
</dbReference>
<dbReference type="Proteomes" id="UP000183642">
    <property type="component" value="Unassembled WGS sequence"/>
</dbReference>
<dbReference type="Gene3D" id="3.40.50.12780">
    <property type="entry name" value="N-terminal domain of ligase-like"/>
    <property type="match status" value="1"/>
</dbReference>
<dbReference type="InterPro" id="IPR000873">
    <property type="entry name" value="AMP-dep_synth/lig_dom"/>
</dbReference>
<dbReference type="PROSITE" id="PS00455">
    <property type="entry name" value="AMP_BINDING"/>
    <property type="match status" value="1"/>
</dbReference>
<name>A0A1I5FKA7_9ACTN</name>
<dbReference type="EMBL" id="FOWE01000005">
    <property type="protein sequence ID" value="SFO24238.1"/>
    <property type="molecule type" value="Genomic_DNA"/>
</dbReference>
<comment type="similarity">
    <text evidence="1">Belongs to the ATP-dependent AMP-binding enzyme family.</text>
</comment>
<organism evidence="5 6">
    <name type="scientific">Geodermatophilus obscurus</name>
    <dbReference type="NCBI Taxonomy" id="1861"/>
    <lineage>
        <taxon>Bacteria</taxon>
        <taxon>Bacillati</taxon>
        <taxon>Actinomycetota</taxon>
        <taxon>Actinomycetes</taxon>
        <taxon>Geodermatophilales</taxon>
        <taxon>Geodermatophilaceae</taxon>
        <taxon>Geodermatophilus</taxon>
    </lineage>
</organism>
<evidence type="ECO:0000256" key="2">
    <source>
        <dbReference type="ARBA" id="ARBA00022598"/>
    </source>
</evidence>
<proteinExistence type="inferred from homology"/>
<feature type="domain" description="AMP-dependent synthetase/ligase" evidence="3">
    <location>
        <begin position="35"/>
        <end position="407"/>
    </location>
</feature>
<feature type="domain" description="AMP-binding enzyme C-terminal" evidence="4">
    <location>
        <begin position="458"/>
        <end position="534"/>
    </location>
</feature>
<dbReference type="Gene3D" id="3.30.300.30">
    <property type="match status" value="1"/>
</dbReference>
<reference evidence="6" key="1">
    <citation type="submission" date="2016-10" db="EMBL/GenBank/DDBJ databases">
        <authorList>
            <person name="Varghese N."/>
            <person name="Submissions S."/>
        </authorList>
    </citation>
    <scope>NUCLEOTIDE SEQUENCE [LARGE SCALE GENOMIC DNA]</scope>
    <source>
        <strain evidence="6">DSM 43161</strain>
    </source>
</reference>
<dbReference type="SUPFAM" id="SSF56801">
    <property type="entry name" value="Acetyl-CoA synthetase-like"/>
    <property type="match status" value="1"/>
</dbReference>
<keyword evidence="2" id="KW-0436">Ligase</keyword>
<dbReference type="PANTHER" id="PTHR43201">
    <property type="entry name" value="ACYL-COA SYNTHETASE"/>
    <property type="match status" value="1"/>
</dbReference>
<dbReference type="FunFam" id="3.30.300.30:FF:000008">
    <property type="entry name" value="2,3-dihydroxybenzoate-AMP ligase"/>
    <property type="match status" value="1"/>
</dbReference>